<evidence type="ECO:0000256" key="2">
    <source>
        <dbReference type="ARBA" id="ARBA00038332"/>
    </source>
</evidence>
<dbReference type="PROSITE" id="PS50077">
    <property type="entry name" value="HEAT_REPEAT"/>
    <property type="match status" value="1"/>
</dbReference>
<dbReference type="InterPro" id="IPR011989">
    <property type="entry name" value="ARM-like"/>
</dbReference>
<dbReference type="Proteomes" id="UP000717585">
    <property type="component" value="Unassembled WGS sequence"/>
</dbReference>
<protein>
    <submittedName>
        <fullName evidence="5">Phosphoprotein phosphatase A</fullName>
    </submittedName>
</protein>
<dbReference type="OrthoDB" id="340346at2759"/>
<sequence length="594" mass="64263">MSVAVKEAIQLLTNDKPSLRLTGIRQLKSIAEFIGPKQTQEELVPYLEQAAVDDTDEILIAIAEELACLGPLVSDAACLIRPLAVLARADMQCIRDAAIASFKTVCRDLPTSKCDTALLGTVERLASSSYYNEVVSACCLIPLAYSLCSTGQRSLLSMFSKVHESPLQIVQRAAADNMGDLADAVTSKKSVEDATFVVEKYLAMHVDDADNIRMANILGGPAVLRLTSTVIPKYTSTIDDTLAEACKDVSWRVRLCAATVFADWVGQIPRTPERTEKLASLFAGLMSDHEAEVRAKAAAGFLDVCRNVGEGDIVNTLLPTLSQHRVDSSDQVKKSTAAVVCGLAHHLTRHDVTLHVRPILFNFLADPSPEVKLNVLSTISGLVEKVGPEDENIRKAVALAVGTEGKAGGLSADVDWHIRDKLARLMPELCAIFSRPGAPLDTFTESLAGVLLRFLRDSVFAVRSTAVEMMARPIALCGTTWVRDRLVPQLSKLSKHLDYLRRITALQAIAAFAEPITELDPRLASPLLDVAGQAVMDKVPNVRLNAALTLGVLGMNVPDKTRVDSVGPLLTRLQSDSDADVRESAEKSIRMCHV</sequence>
<dbReference type="Gene3D" id="1.25.10.10">
    <property type="entry name" value="Leucine-rich Repeat Variant"/>
    <property type="match status" value="1"/>
</dbReference>
<reference evidence="5" key="1">
    <citation type="submission" date="2021-05" db="EMBL/GenBank/DDBJ databases">
        <title>A free-living protist that lacks canonical eukaryotic 1 DNA replication and segregation systems.</title>
        <authorList>
            <person name="Salas-Leiva D.E."/>
            <person name="Tromer E.C."/>
            <person name="Curtis B.A."/>
            <person name="Jerlstrom-Hultqvist J."/>
            <person name="Kolisko M."/>
            <person name="Yi Z."/>
            <person name="Salas-Leiva J.S."/>
            <person name="Gallot-Lavallee L."/>
            <person name="Kops G.J.P.L."/>
            <person name="Archibald J.M."/>
            <person name="Simpson A.G.B."/>
            <person name="Roger A.J."/>
        </authorList>
    </citation>
    <scope>NUCLEOTIDE SEQUENCE</scope>
    <source>
        <strain evidence="5">BICM</strain>
    </source>
</reference>
<feature type="domain" description="Phosphatase PP2A regulatory subunit A/Splicing factor 3B subunit 1-like HEAT repeat" evidence="4">
    <location>
        <begin position="274"/>
        <end position="345"/>
    </location>
</feature>
<keyword evidence="1" id="KW-0677">Repeat</keyword>
<evidence type="ECO:0000256" key="3">
    <source>
        <dbReference type="PROSITE-ProRule" id="PRU00103"/>
    </source>
</evidence>
<accession>A0A8J6DZ27</accession>
<dbReference type="SUPFAM" id="SSF48371">
    <property type="entry name" value="ARM repeat"/>
    <property type="match status" value="1"/>
</dbReference>
<evidence type="ECO:0000313" key="6">
    <source>
        <dbReference type="Proteomes" id="UP000717585"/>
    </source>
</evidence>
<dbReference type="InterPro" id="IPR021133">
    <property type="entry name" value="HEAT_type_2"/>
</dbReference>
<comment type="similarity">
    <text evidence="2">Belongs to the phosphatase 2A regulatory subunit A family.</text>
</comment>
<organism evidence="5 6">
    <name type="scientific">Carpediemonas membranifera</name>
    <dbReference type="NCBI Taxonomy" id="201153"/>
    <lineage>
        <taxon>Eukaryota</taxon>
        <taxon>Metamonada</taxon>
        <taxon>Carpediemonas-like organisms</taxon>
        <taxon>Carpediemonas</taxon>
    </lineage>
</organism>
<dbReference type="PANTHER" id="PTHR10648">
    <property type="entry name" value="SERINE/THREONINE-PROTEIN PHOSPHATASE PP2A 65 KDA REGULATORY SUBUNIT"/>
    <property type="match status" value="1"/>
</dbReference>
<comment type="caution">
    <text evidence="5">The sequence shown here is derived from an EMBL/GenBank/DDBJ whole genome shotgun (WGS) entry which is preliminary data.</text>
</comment>
<dbReference type="GO" id="GO:0000159">
    <property type="term" value="C:protein phosphatase type 2A complex"/>
    <property type="evidence" value="ECO:0007669"/>
    <property type="project" value="TreeGrafter"/>
</dbReference>
<dbReference type="GO" id="GO:0019888">
    <property type="term" value="F:protein phosphatase regulator activity"/>
    <property type="evidence" value="ECO:0007669"/>
    <property type="project" value="TreeGrafter"/>
</dbReference>
<dbReference type="AlphaFoldDB" id="A0A8J6DZ27"/>
<keyword evidence="6" id="KW-1185">Reference proteome</keyword>
<proteinExistence type="inferred from homology"/>
<evidence type="ECO:0000313" key="5">
    <source>
        <dbReference type="EMBL" id="KAG9389876.1"/>
    </source>
</evidence>
<dbReference type="PANTHER" id="PTHR10648:SF4">
    <property type="entry name" value="PROTEIN PHOSPHATASE 2 (FORMERLY 2A), REGULATORY SUBUNIT A, BETA ISOFORM-RELATED"/>
    <property type="match status" value="1"/>
</dbReference>
<dbReference type="InterPro" id="IPR054573">
    <property type="entry name" value="PP2A/SF3B1-like_HEAT"/>
</dbReference>
<dbReference type="InterPro" id="IPR051023">
    <property type="entry name" value="PP2A_Regulatory_Subunit_A"/>
</dbReference>
<name>A0A8J6DZ27_9EUKA</name>
<dbReference type="EMBL" id="JAHDYR010000067">
    <property type="protein sequence ID" value="KAG9389876.1"/>
    <property type="molecule type" value="Genomic_DNA"/>
</dbReference>
<dbReference type="GO" id="GO:0005829">
    <property type="term" value="C:cytosol"/>
    <property type="evidence" value="ECO:0007669"/>
    <property type="project" value="TreeGrafter"/>
</dbReference>
<gene>
    <name evidence="5" type="ORF">J8273_8559</name>
</gene>
<dbReference type="InterPro" id="IPR016024">
    <property type="entry name" value="ARM-type_fold"/>
</dbReference>
<evidence type="ECO:0000259" key="4">
    <source>
        <dbReference type="Pfam" id="PF22646"/>
    </source>
</evidence>
<dbReference type="GO" id="GO:0005634">
    <property type="term" value="C:nucleus"/>
    <property type="evidence" value="ECO:0007669"/>
    <property type="project" value="TreeGrafter"/>
</dbReference>
<feature type="repeat" description="HEAT" evidence="3">
    <location>
        <begin position="356"/>
        <end position="390"/>
    </location>
</feature>
<evidence type="ECO:0000256" key="1">
    <source>
        <dbReference type="ARBA" id="ARBA00022737"/>
    </source>
</evidence>
<dbReference type="Pfam" id="PF22646">
    <property type="entry name" value="PPP2R1A-like_HEAT"/>
    <property type="match status" value="1"/>
</dbReference>